<organism evidence="3 4">
    <name type="scientific">Phialemonium thermophilum</name>
    <dbReference type="NCBI Taxonomy" id="223376"/>
    <lineage>
        <taxon>Eukaryota</taxon>
        <taxon>Fungi</taxon>
        <taxon>Dikarya</taxon>
        <taxon>Ascomycota</taxon>
        <taxon>Pezizomycotina</taxon>
        <taxon>Sordariomycetes</taxon>
        <taxon>Sordariomycetidae</taxon>
        <taxon>Cephalothecales</taxon>
        <taxon>Cephalothecaceae</taxon>
        <taxon>Phialemonium</taxon>
    </lineage>
</organism>
<dbReference type="PANTHER" id="PTHR43355">
    <property type="entry name" value="FLAVIN REDUCTASE (NADPH)"/>
    <property type="match status" value="1"/>
</dbReference>
<dbReference type="InterPro" id="IPR016040">
    <property type="entry name" value="NAD(P)-bd_dom"/>
</dbReference>
<dbReference type="EMBL" id="JAZHXJ010000536">
    <property type="protein sequence ID" value="KAL1858126.1"/>
    <property type="molecule type" value="Genomic_DNA"/>
</dbReference>
<dbReference type="Gene3D" id="3.40.50.720">
    <property type="entry name" value="NAD(P)-binding Rossmann-like Domain"/>
    <property type="match status" value="1"/>
</dbReference>
<dbReference type="Pfam" id="PF13460">
    <property type="entry name" value="NAD_binding_10"/>
    <property type="match status" value="1"/>
</dbReference>
<gene>
    <name evidence="3" type="ORF">VTK73DRAFT_7930</name>
</gene>
<evidence type="ECO:0000313" key="4">
    <source>
        <dbReference type="Proteomes" id="UP001586593"/>
    </source>
</evidence>
<dbReference type="InterPro" id="IPR036291">
    <property type="entry name" value="NAD(P)-bd_dom_sf"/>
</dbReference>
<name>A0ABR3WBV7_9PEZI</name>
<proteinExistence type="inferred from homology"/>
<evidence type="ECO:0000313" key="3">
    <source>
        <dbReference type="EMBL" id="KAL1858126.1"/>
    </source>
</evidence>
<evidence type="ECO:0000256" key="1">
    <source>
        <dbReference type="ARBA" id="ARBA00038376"/>
    </source>
</evidence>
<dbReference type="PANTHER" id="PTHR43355:SF2">
    <property type="entry name" value="FLAVIN REDUCTASE (NADPH)"/>
    <property type="match status" value="1"/>
</dbReference>
<dbReference type="Proteomes" id="UP001586593">
    <property type="component" value="Unassembled WGS sequence"/>
</dbReference>
<comment type="caution">
    <text evidence="3">The sequence shown here is derived from an EMBL/GenBank/DDBJ whole genome shotgun (WGS) entry which is preliminary data.</text>
</comment>
<comment type="similarity">
    <text evidence="1">Belongs to the avfA family.</text>
</comment>
<evidence type="ECO:0000259" key="2">
    <source>
        <dbReference type="Pfam" id="PF13460"/>
    </source>
</evidence>
<dbReference type="SUPFAM" id="SSF51735">
    <property type="entry name" value="NAD(P)-binding Rossmann-fold domains"/>
    <property type="match status" value="1"/>
</dbReference>
<sequence>MSASSSPKALLFLGATGGCGLSALRRSLEAGHNCVALCRTPAKLTDKLPSPTPANLRIEQGNAHNVDDVARCLVHPTKGAGHIVDAIVFSIGLLIKMPSMTLDDPHVCETGIRVLLEALARLRAEYPAALASARPRIHVLSTTGITELGRDVPLAFVPMYHVMLKVPHKDKVAMERRLVASAEDWTFIRPSLLTDGPSTDKDIRVGIEDPVAGKVESKALGYTISREDVGRWIFENLIQEKDDKYVRKAATITY</sequence>
<dbReference type="InterPro" id="IPR051606">
    <property type="entry name" value="Polyketide_Oxido-like"/>
</dbReference>
<accession>A0ABR3WBV7</accession>
<feature type="domain" description="NAD(P)-binding" evidence="2">
    <location>
        <begin position="14"/>
        <end position="237"/>
    </location>
</feature>
<protein>
    <recommendedName>
        <fullName evidence="2">NAD(P)-binding domain-containing protein</fullName>
    </recommendedName>
</protein>
<keyword evidence="4" id="KW-1185">Reference proteome</keyword>
<reference evidence="3 4" key="1">
    <citation type="journal article" date="2024" name="Commun. Biol.">
        <title>Comparative genomic analysis of thermophilic fungi reveals convergent evolutionary adaptations and gene losses.</title>
        <authorList>
            <person name="Steindorff A.S."/>
            <person name="Aguilar-Pontes M.V."/>
            <person name="Robinson A.J."/>
            <person name="Andreopoulos B."/>
            <person name="LaButti K."/>
            <person name="Kuo A."/>
            <person name="Mondo S."/>
            <person name="Riley R."/>
            <person name="Otillar R."/>
            <person name="Haridas S."/>
            <person name="Lipzen A."/>
            <person name="Grimwood J."/>
            <person name="Schmutz J."/>
            <person name="Clum A."/>
            <person name="Reid I.D."/>
            <person name="Moisan M.C."/>
            <person name="Butler G."/>
            <person name="Nguyen T.T.M."/>
            <person name="Dewar K."/>
            <person name="Conant G."/>
            <person name="Drula E."/>
            <person name="Henrissat B."/>
            <person name="Hansel C."/>
            <person name="Singer S."/>
            <person name="Hutchinson M.I."/>
            <person name="de Vries R.P."/>
            <person name="Natvig D.O."/>
            <person name="Powell A.J."/>
            <person name="Tsang A."/>
            <person name="Grigoriev I.V."/>
        </authorList>
    </citation>
    <scope>NUCLEOTIDE SEQUENCE [LARGE SCALE GENOMIC DNA]</scope>
    <source>
        <strain evidence="3 4">ATCC 24622</strain>
    </source>
</reference>